<evidence type="ECO:0000256" key="1">
    <source>
        <dbReference type="ARBA" id="ARBA00004418"/>
    </source>
</evidence>
<accession>A0A4V2NW98</accession>
<gene>
    <name evidence="13" type="ORF">EZJ19_04900</name>
</gene>
<evidence type="ECO:0000256" key="9">
    <source>
        <dbReference type="ARBA" id="ARBA00022982"/>
    </source>
</evidence>
<keyword evidence="7 12" id="KW-0732">Signal</keyword>
<keyword evidence="9" id="KW-0249">Electron transport</keyword>
<evidence type="ECO:0000256" key="2">
    <source>
        <dbReference type="ARBA" id="ARBA00007368"/>
    </source>
</evidence>
<sequence>MRNSTLFGALVAAMALSLPAAAVQDQAIPEDDLGLSKASVYDTPEPAAFEYGDKDAGTVGKRAARSYNTAPPMIPHTTKDMVPITRDSNLCKDCHVQPDMIGQKITPGIPVPVPASHYVDVKKGELYMGRWNCIQCHRPQADVKLLVESVFDKKAAHKK</sequence>
<keyword evidence="5" id="KW-0349">Heme</keyword>
<dbReference type="GO" id="GO:0046872">
    <property type="term" value="F:metal ion binding"/>
    <property type="evidence" value="ECO:0007669"/>
    <property type="project" value="UniProtKB-KW"/>
</dbReference>
<dbReference type="SUPFAM" id="SSF48695">
    <property type="entry name" value="Multiheme cytochromes"/>
    <property type="match status" value="1"/>
</dbReference>
<dbReference type="InterPro" id="IPR005591">
    <property type="entry name" value="NapB"/>
</dbReference>
<organism evidence="13 14">
    <name type="scientific">Parasulfuritortus cantonensis</name>
    <dbReference type="NCBI Taxonomy" id="2528202"/>
    <lineage>
        <taxon>Bacteria</taxon>
        <taxon>Pseudomonadati</taxon>
        <taxon>Pseudomonadota</taxon>
        <taxon>Betaproteobacteria</taxon>
        <taxon>Nitrosomonadales</taxon>
        <taxon>Thiobacillaceae</taxon>
        <taxon>Parasulfuritortus</taxon>
    </lineage>
</organism>
<keyword evidence="8" id="KW-0574">Periplasm</keyword>
<dbReference type="Proteomes" id="UP000295443">
    <property type="component" value="Unassembled WGS sequence"/>
</dbReference>
<evidence type="ECO:0000256" key="12">
    <source>
        <dbReference type="SAM" id="SignalP"/>
    </source>
</evidence>
<feature type="signal peptide" evidence="12">
    <location>
        <begin position="1"/>
        <end position="22"/>
    </location>
</feature>
<name>A0A4V2NW98_9PROT</name>
<dbReference type="Pfam" id="PF03892">
    <property type="entry name" value="NapB"/>
    <property type="match status" value="1"/>
</dbReference>
<evidence type="ECO:0000256" key="7">
    <source>
        <dbReference type="ARBA" id="ARBA00022729"/>
    </source>
</evidence>
<feature type="chain" id="PRO_5020323446" description="Periplasmic nitrate reductase, electron transfer subunit" evidence="12">
    <location>
        <begin position="23"/>
        <end position="159"/>
    </location>
</feature>
<proteinExistence type="inferred from homology"/>
<reference evidence="13 14" key="1">
    <citation type="submission" date="2019-03" db="EMBL/GenBank/DDBJ databases">
        <title>Genome sequence of Thiobacillaceae bacterium LSR1, a sulfur-oxidizing bacterium isolated from freshwater sediment.</title>
        <authorList>
            <person name="Li S."/>
        </authorList>
    </citation>
    <scope>NUCLEOTIDE SEQUENCE [LARGE SCALE GENOMIC DNA]</scope>
    <source>
        <strain evidence="13 14">LSR1</strain>
    </source>
</reference>
<comment type="caution">
    <text evidence="13">The sequence shown here is derived from an EMBL/GenBank/DDBJ whole genome shotgun (WGS) entry which is preliminary data.</text>
</comment>
<dbReference type="AlphaFoldDB" id="A0A4V2NW98"/>
<dbReference type="GO" id="GO:0042597">
    <property type="term" value="C:periplasmic space"/>
    <property type="evidence" value="ECO:0007669"/>
    <property type="project" value="UniProtKB-SubCell"/>
</dbReference>
<dbReference type="GO" id="GO:0009061">
    <property type="term" value="P:anaerobic respiration"/>
    <property type="evidence" value="ECO:0007669"/>
    <property type="project" value="InterPro"/>
</dbReference>
<dbReference type="PANTHER" id="PTHR38604:SF1">
    <property type="entry name" value="PERIPLASMIC NITRATE REDUCTASE, ELECTRON TRANSFER SUBUNIT"/>
    <property type="match status" value="1"/>
</dbReference>
<keyword evidence="10" id="KW-0408">Iron</keyword>
<dbReference type="RefSeq" id="WP_131445175.1">
    <property type="nucleotide sequence ID" value="NZ_SJZB01000017.1"/>
</dbReference>
<protein>
    <recommendedName>
        <fullName evidence="3">Periplasmic nitrate reductase, electron transfer subunit</fullName>
    </recommendedName>
    <alternativeName>
        <fullName evidence="11">Diheme cytochrome c NapB</fullName>
    </alternativeName>
</protein>
<evidence type="ECO:0000256" key="11">
    <source>
        <dbReference type="ARBA" id="ARBA00031832"/>
    </source>
</evidence>
<dbReference type="PANTHER" id="PTHR38604">
    <property type="entry name" value="PERIPLASMIC NITRATE REDUCTASE, ELECTRON TRANSFER SUBUNIT"/>
    <property type="match status" value="1"/>
</dbReference>
<evidence type="ECO:0000256" key="4">
    <source>
        <dbReference type="ARBA" id="ARBA00022448"/>
    </source>
</evidence>
<dbReference type="EMBL" id="SJZB01000017">
    <property type="protein sequence ID" value="TCJ16522.1"/>
    <property type="molecule type" value="Genomic_DNA"/>
</dbReference>
<keyword evidence="14" id="KW-1185">Reference proteome</keyword>
<dbReference type="InterPro" id="IPR036280">
    <property type="entry name" value="Multihaem_cyt_sf"/>
</dbReference>
<keyword evidence="6" id="KW-0479">Metal-binding</keyword>
<evidence type="ECO:0000256" key="6">
    <source>
        <dbReference type="ARBA" id="ARBA00022723"/>
    </source>
</evidence>
<dbReference type="Gene3D" id="1.10.1130.10">
    <property type="entry name" value="Flavocytochrome C3, Chain A"/>
    <property type="match status" value="1"/>
</dbReference>
<evidence type="ECO:0000313" key="13">
    <source>
        <dbReference type="EMBL" id="TCJ16522.1"/>
    </source>
</evidence>
<evidence type="ECO:0000256" key="5">
    <source>
        <dbReference type="ARBA" id="ARBA00022617"/>
    </source>
</evidence>
<evidence type="ECO:0000256" key="3">
    <source>
        <dbReference type="ARBA" id="ARBA00013773"/>
    </source>
</evidence>
<comment type="similarity">
    <text evidence="2">Belongs to the NapB family.</text>
</comment>
<dbReference type="OrthoDB" id="13290at2"/>
<comment type="subcellular location">
    <subcellularLocation>
        <location evidence="1">Periplasm</location>
    </subcellularLocation>
</comment>
<evidence type="ECO:0000313" key="14">
    <source>
        <dbReference type="Proteomes" id="UP000295443"/>
    </source>
</evidence>
<evidence type="ECO:0000256" key="8">
    <source>
        <dbReference type="ARBA" id="ARBA00022764"/>
    </source>
</evidence>
<evidence type="ECO:0000256" key="10">
    <source>
        <dbReference type="ARBA" id="ARBA00023004"/>
    </source>
</evidence>
<keyword evidence="4" id="KW-0813">Transport</keyword>